<dbReference type="InterPro" id="IPR001873">
    <property type="entry name" value="ENaC"/>
</dbReference>
<dbReference type="EMBL" id="REGN01007799">
    <property type="protein sequence ID" value="RNA05269.1"/>
    <property type="molecule type" value="Genomic_DNA"/>
</dbReference>
<keyword evidence="7 11" id="KW-0406">Ion transport</keyword>
<evidence type="ECO:0000256" key="11">
    <source>
        <dbReference type="RuleBase" id="RU000679"/>
    </source>
</evidence>
<comment type="subcellular location">
    <subcellularLocation>
        <location evidence="1">Membrane</location>
        <topology evidence="1">Multi-pass membrane protein</topology>
    </subcellularLocation>
</comment>
<keyword evidence="5 12" id="KW-1133">Transmembrane helix</keyword>
<evidence type="ECO:0000256" key="10">
    <source>
        <dbReference type="ARBA" id="ARBA00023303"/>
    </source>
</evidence>
<evidence type="ECO:0000256" key="6">
    <source>
        <dbReference type="ARBA" id="ARBA00023053"/>
    </source>
</evidence>
<keyword evidence="10 11" id="KW-0407">Ion channel</keyword>
<feature type="transmembrane region" description="Helical" evidence="12">
    <location>
        <begin position="436"/>
        <end position="459"/>
    </location>
</feature>
<evidence type="ECO:0000256" key="9">
    <source>
        <dbReference type="ARBA" id="ARBA00023201"/>
    </source>
</evidence>
<keyword evidence="4 11" id="KW-0812">Transmembrane</keyword>
<dbReference type="AlphaFoldDB" id="A0A3M7Q292"/>
<dbReference type="PANTHER" id="PTHR11690">
    <property type="entry name" value="AMILORIDE-SENSITIVE SODIUM CHANNEL-RELATED"/>
    <property type="match status" value="1"/>
</dbReference>
<keyword evidence="3 11" id="KW-0894">Sodium channel</keyword>
<gene>
    <name evidence="13" type="ORF">BpHYR1_031032</name>
</gene>
<dbReference type="OrthoDB" id="6021021at2759"/>
<evidence type="ECO:0000256" key="4">
    <source>
        <dbReference type="ARBA" id="ARBA00022692"/>
    </source>
</evidence>
<keyword evidence="6" id="KW-0915">Sodium</keyword>
<evidence type="ECO:0000256" key="3">
    <source>
        <dbReference type="ARBA" id="ARBA00022461"/>
    </source>
</evidence>
<evidence type="ECO:0000256" key="5">
    <source>
        <dbReference type="ARBA" id="ARBA00022989"/>
    </source>
</evidence>
<sequence length="474" mass="55071">MHGFSHIFRKNCLLLKIMWTALIFLSICLCFFIITLNVINYLNYDVVTKIRVVEKDSLPFPAITICNTNHILTEEALEYAESFLIKNNLVNLTGSTILDQIFPAQFSKFYFNFNIVRYLTFINLKSSLPQTNNTFSILFNKMFISCIFSLQQCDENEWLWFYDTVYGNCYRFNTIQSKNQLSQVKKSYHTGKYNNLMLELYVGVSDVREYLSLTTGASIFINDNLIKPLVGEGFELMPGTNVNIILERKKNKQMARPYSECVNNLDSIDSFDSEYYRKVLRSNLTYRQIDCFYAYIQSEVYKRCKCDEIASNLMLENNNPCDTVEEQLCSFQTYQEITASEYKTRIKAECPLECDSVSYSFIKSESRYPSASYAKEISKNDALKHLFNNKSNVSLEEYRENILAVNIYYEFLKETEITESASISWDGLVGSIGGTLGLFMGISILSIVEFIDLFIQIIYKSFKINENKVFFIKK</sequence>
<keyword evidence="8 12" id="KW-0472">Membrane</keyword>
<proteinExistence type="inferred from homology"/>
<dbReference type="Proteomes" id="UP000276133">
    <property type="component" value="Unassembled WGS sequence"/>
</dbReference>
<dbReference type="PRINTS" id="PR01078">
    <property type="entry name" value="AMINACHANNEL"/>
</dbReference>
<comment type="caution">
    <text evidence="13">The sequence shown here is derived from an EMBL/GenBank/DDBJ whole genome shotgun (WGS) entry which is preliminary data.</text>
</comment>
<evidence type="ECO:0000256" key="7">
    <source>
        <dbReference type="ARBA" id="ARBA00023065"/>
    </source>
</evidence>
<dbReference type="Pfam" id="PF00858">
    <property type="entry name" value="ASC"/>
    <property type="match status" value="1"/>
</dbReference>
<protein>
    <submittedName>
        <fullName evidence="13">Acid-sensing ion channel 1 isoform X2</fullName>
    </submittedName>
</protein>
<dbReference type="GO" id="GO:0005886">
    <property type="term" value="C:plasma membrane"/>
    <property type="evidence" value="ECO:0007669"/>
    <property type="project" value="TreeGrafter"/>
</dbReference>
<keyword evidence="14" id="KW-1185">Reference proteome</keyword>
<dbReference type="GO" id="GO:0015280">
    <property type="term" value="F:ligand-gated sodium channel activity"/>
    <property type="evidence" value="ECO:0007669"/>
    <property type="project" value="TreeGrafter"/>
</dbReference>
<reference evidence="13 14" key="1">
    <citation type="journal article" date="2018" name="Sci. Rep.">
        <title>Genomic signatures of local adaptation to the degree of environmental predictability in rotifers.</title>
        <authorList>
            <person name="Franch-Gras L."/>
            <person name="Hahn C."/>
            <person name="Garcia-Roger E.M."/>
            <person name="Carmona M.J."/>
            <person name="Serra M."/>
            <person name="Gomez A."/>
        </authorList>
    </citation>
    <scope>NUCLEOTIDE SEQUENCE [LARGE SCALE GENOMIC DNA]</scope>
    <source>
        <strain evidence="13">HYR1</strain>
    </source>
</reference>
<evidence type="ECO:0000256" key="8">
    <source>
        <dbReference type="ARBA" id="ARBA00023136"/>
    </source>
</evidence>
<name>A0A3M7Q292_BRAPC</name>
<evidence type="ECO:0000313" key="14">
    <source>
        <dbReference type="Proteomes" id="UP000276133"/>
    </source>
</evidence>
<dbReference type="PANTHER" id="PTHR11690:SF248">
    <property type="entry name" value="PICKPOCKET 17, ISOFORM A"/>
    <property type="match status" value="1"/>
</dbReference>
<evidence type="ECO:0000313" key="13">
    <source>
        <dbReference type="EMBL" id="RNA05269.1"/>
    </source>
</evidence>
<feature type="transmembrane region" description="Helical" evidence="12">
    <location>
        <begin position="12"/>
        <end position="34"/>
    </location>
</feature>
<dbReference type="Gene3D" id="2.60.470.10">
    <property type="entry name" value="Acid-sensing ion channels like domains"/>
    <property type="match status" value="1"/>
</dbReference>
<keyword evidence="2 11" id="KW-0813">Transport</keyword>
<accession>A0A3M7Q292</accession>
<evidence type="ECO:0000256" key="12">
    <source>
        <dbReference type="SAM" id="Phobius"/>
    </source>
</evidence>
<evidence type="ECO:0000256" key="2">
    <source>
        <dbReference type="ARBA" id="ARBA00022448"/>
    </source>
</evidence>
<dbReference type="Gene3D" id="1.10.287.770">
    <property type="entry name" value="YojJ-like"/>
    <property type="match status" value="1"/>
</dbReference>
<comment type="similarity">
    <text evidence="11">Belongs to the amiloride-sensitive sodium channel (TC 1.A.6) family.</text>
</comment>
<organism evidence="13 14">
    <name type="scientific">Brachionus plicatilis</name>
    <name type="common">Marine rotifer</name>
    <name type="synonym">Brachionus muelleri</name>
    <dbReference type="NCBI Taxonomy" id="10195"/>
    <lineage>
        <taxon>Eukaryota</taxon>
        <taxon>Metazoa</taxon>
        <taxon>Spiralia</taxon>
        <taxon>Gnathifera</taxon>
        <taxon>Rotifera</taxon>
        <taxon>Eurotatoria</taxon>
        <taxon>Monogononta</taxon>
        <taxon>Pseudotrocha</taxon>
        <taxon>Ploima</taxon>
        <taxon>Brachionidae</taxon>
        <taxon>Brachionus</taxon>
    </lineage>
</organism>
<evidence type="ECO:0000256" key="1">
    <source>
        <dbReference type="ARBA" id="ARBA00004141"/>
    </source>
</evidence>
<keyword evidence="9 11" id="KW-0739">Sodium transport</keyword>